<evidence type="ECO:0000256" key="8">
    <source>
        <dbReference type="ARBA" id="ARBA00023136"/>
    </source>
</evidence>
<evidence type="ECO:0000256" key="7">
    <source>
        <dbReference type="ARBA" id="ARBA00022989"/>
    </source>
</evidence>
<dbReference type="GO" id="GO:0005886">
    <property type="term" value="C:plasma membrane"/>
    <property type="evidence" value="ECO:0007669"/>
    <property type="project" value="UniProtKB-SubCell"/>
</dbReference>
<feature type="transmembrane region" description="Helical" evidence="9">
    <location>
        <begin position="450"/>
        <end position="469"/>
    </location>
</feature>
<protein>
    <submittedName>
        <fullName evidence="12">Amino acid ABC transporter substrate-binding protein, PAAT family</fullName>
    </submittedName>
</protein>
<evidence type="ECO:0000313" key="13">
    <source>
        <dbReference type="Proteomes" id="UP000199071"/>
    </source>
</evidence>
<keyword evidence="6 10" id="KW-0732">Signal</keyword>
<dbReference type="InterPro" id="IPR005115">
    <property type="entry name" value="Gly_transporter"/>
</dbReference>
<organism evidence="12 13">
    <name type="scientific">Bauldia litoralis</name>
    <dbReference type="NCBI Taxonomy" id="665467"/>
    <lineage>
        <taxon>Bacteria</taxon>
        <taxon>Pseudomonadati</taxon>
        <taxon>Pseudomonadota</taxon>
        <taxon>Alphaproteobacteria</taxon>
        <taxon>Hyphomicrobiales</taxon>
        <taxon>Kaistiaceae</taxon>
        <taxon>Bauldia</taxon>
    </lineage>
</organism>
<dbReference type="SUPFAM" id="SSF53850">
    <property type="entry name" value="Periplasmic binding protein-like II"/>
    <property type="match status" value="1"/>
</dbReference>
<dbReference type="Pfam" id="PF03458">
    <property type="entry name" value="Gly_transporter"/>
    <property type="match status" value="2"/>
</dbReference>
<feature type="transmembrane region" description="Helical" evidence="9">
    <location>
        <begin position="338"/>
        <end position="359"/>
    </location>
</feature>
<feature type="transmembrane region" description="Helical" evidence="9">
    <location>
        <begin position="309"/>
        <end position="326"/>
    </location>
</feature>
<dbReference type="STRING" id="665467.SAMN02982931_00413"/>
<dbReference type="PANTHER" id="PTHR30506">
    <property type="entry name" value="INNER MEMBRANE PROTEIN"/>
    <property type="match status" value="1"/>
</dbReference>
<dbReference type="PANTHER" id="PTHR30506:SF3">
    <property type="entry name" value="UPF0126 INNER MEMBRANE PROTEIN YADS-RELATED"/>
    <property type="match status" value="1"/>
</dbReference>
<evidence type="ECO:0000256" key="4">
    <source>
        <dbReference type="ARBA" id="ARBA00022475"/>
    </source>
</evidence>
<feature type="transmembrane region" description="Helical" evidence="9">
    <location>
        <begin position="416"/>
        <end position="438"/>
    </location>
</feature>
<dbReference type="EMBL" id="FMXQ01000001">
    <property type="protein sequence ID" value="SDB05728.1"/>
    <property type="molecule type" value="Genomic_DNA"/>
</dbReference>
<dbReference type="Proteomes" id="UP000199071">
    <property type="component" value="Unassembled WGS sequence"/>
</dbReference>
<keyword evidence="5 9" id="KW-0812">Transmembrane</keyword>
<dbReference type="OrthoDB" id="9791874at2"/>
<dbReference type="Pfam" id="PF00497">
    <property type="entry name" value="SBP_bac_3"/>
    <property type="match status" value="1"/>
</dbReference>
<evidence type="ECO:0000256" key="6">
    <source>
        <dbReference type="ARBA" id="ARBA00022729"/>
    </source>
</evidence>
<dbReference type="PROSITE" id="PS01039">
    <property type="entry name" value="SBP_BACTERIAL_3"/>
    <property type="match status" value="1"/>
</dbReference>
<evidence type="ECO:0000256" key="3">
    <source>
        <dbReference type="ARBA" id="ARBA00010333"/>
    </source>
</evidence>
<feature type="domain" description="Solute-binding protein family 3/N-terminal" evidence="11">
    <location>
        <begin position="35"/>
        <end position="272"/>
    </location>
</feature>
<accession>A0A1G6ABE6</accession>
<feature type="chain" id="PRO_5011596986" evidence="10">
    <location>
        <begin position="27"/>
        <end position="523"/>
    </location>
</feature>
<dbReference type="AlphaFoldDB" id="A0A1G6ABE6"/>
<dbReference type="Gene3D" id="3.40.190.10">
    <property type="entry name" value="Periplasmic binding protein-like II"/>
    <property type="match status" value="2"/>
</dbReference>
<dbReference type="RefSeq" id="WP_090874538.1">
    <property type="nucleotide sequence ID" value="NZ_FMXQ01000001.1"/>
</dbReference>
<keyword evidence="13" id="KW-1185">Reference proteome</keyword>
<keyword evidence="4" id="KW-1003">Cell membrane</keyword>
<dbReference type="SMART" id="SM00062">
    <property type="entry name" value="PBPb"/>
    <property type="match status" value="1"/>
</dbReference>
<sequence length="523" mass="57403">MIPIRRIVGLLRFALLVVATSPVAVATAQDGDRQLSNAWSPYEPYSYVETDRGFSIWTGLDVELLRVIGERAGYHIESEDIPWDEHVHRIEIGETDLATSATWTPEREEFAHFSAPYRKETMALILPRGAGGELPAETDEELVASFKETGFRLGVQDGIAFPSAAIEAFLADPGNGGQIVVVQQQQDLLRNLLAGHIDGFLADRIGAATIVWMNGQQDAVEEHPLLVERDVHLMFSKASVSPEVVADFNEAIRSIRDDGTFNRINLDYMFPILLAQTLDTRWFLIIDIGGTIAFALSGLLIAYKYDYDIFGALVLASLPAVGGGIARDLLTNRETVGVLSNSIYIIIIMMLVIVGFLVLRLGTEIKRDRPDSRLLAVFGRFRDHGNFLIKLFDAIGLGAFTVTGVVVALGTHSQPLWLWGPLLAALTSSGGGILRDVLRSDPEIPALRGELYPEIAFVWGGILSAYLIWQTHHLNPDQILLGIVVTVIGTIATRMAVIHFGIRSPRFHSHRSDPPVKDSGGVV</sequence>
<evidence type="ECO:0000313" key="12">
    <source>
        <dbReference type="EMBL" id="SDB05728.1"/>
    </source>
</evidence>
<evidence type="ECO:0000256" key="10">
    <source>
        <dbReference type="SAM" id="SignalP"/>
    </source>
</evidence>
<comment type="similarity">
    <text evidence="2">Belongs to the UPF0126 family.</text>
</comment>
<dbReference type="InterPro" id="IPR001638">
    <property type="entry name" value="Solute-binding_3/MltF_N"/>
</dbReference>
<evidence type="ECO:0000256" key="9">
    <source>
        <dbReference type="SAM" id="Phobius"/>
    </source>
</evidence>
<feature type="transmembrane region" description="Helical" evidence="9">
    <location>
        <begin position="481"/>
        <end position="502"/>
    </location>
</feature>
<comment type="similarity">
    <text evidence="3">Belongs to the bacterial solute-binding protein 3 family.</text>
</comment>
<name>A0A1G6ABE6_9HYPH</name>
<gene>
    <name evidence="12" type="ORF">SAMN02982931_00413</name>
</gene>
<feature type="signal peptide" evidence="10">
    <location>
        <begin position="1"/>
        <end position="26"/>
    </location>
</feature>
<reference evidence="12 13" key="1">
    <citation type="submission" date="2016-10" db="EMBL/GenBank/DDBJ databases">
        <authorList>
            <person name="de Groot N.N."/>
        </authorList>
    </citation>
    <scope>NUCLEOTIDE SEQUENCE [LARGE SCALE GENOMIC DNA]</scope>
    <source>
        <strain evidence="12 13">ATCC 35022</strain>
    </source>
</reference>
<evidence type="ECO:0000259" key="11">
    <source>
        <dbReference type="SMART" id="SM00062"/>
    </source>
</evidence>
<proteinExistence type="inferred from homology"/>
<feature type="transmembrane region" description="Helical" evidence="9">
    <location>
        <begin position="387"/>
        <end position="410"/>
    </location>
</feature>
<evidence type="ECO:0000256" key="2">
    <source>
        <dbReference type="ARBA" id="ARBA00008193"/>
    </source>
</evidence>
<feature type="transmembrane region" description="Helical" evidence="9">
    <location>
        <begin position="282"/>
        <end position="302"/>
    </location>
</feature>
<keyword evidence="8 9" id="KW-0472">Membrane</keyword>
<evidence type="ECO:0000256" key="5">
    <source>
        <dbReference type="ARBA" id="ARBA00022692"/>
    </source>
</evidence>
<evidence type="ECO:0000256" key="1">
    <source>
        <dbReference type="ARBA" id="ARBA00004651"/>
    </source>
</evidence>
<keyword evidence="7 9" id="KW-1133">Transmembrane helix</keyword>
<dbReference type="InterPro" id="IPR018313">
    <property type="entry name" value="SBP_3_CS"/>
</dbReference>
<comment type="subcellular location">
    <subcellularLocation>
        <location evidence="1">Cell membrane</location>
        <topology evidence="1">Multi-pass membrane protein</topology>
    </subcellularLocation>
</comment>